<reference evidence="1" key="1">
    <citation type="submission" date="2019-08" db="EMBL/GenBank/DDBJ databases">
        <authorList>
            <person name="Kucharzyk K."/>
            <person name="Murdoch R.W."/>
            <person name="Higgins S."/>
            <person name="Loffler F."/>
        </authorList>
    </citation>
    <scope>NUCLEOTIDE SEQUENCE</scope>
</reference>
<sequence length="132" mass="14602">MMNGKFPVTVSPNGITAVIIEGVAPIVDFQDKILRKTEAWKHDYFESKDGKVRAMLLNMGNFSRTAYIYLTEDDRTLSAVTFKSADLQLTDESYPFEFTIPVKAGAEQVKGSIIATGKNGQPINLGDILLKK</sequence>
<accession>A0A645EKZ8</accession>
<organism evidence="1">
    <name type="scientific">bioreactor metagenome</name>
    <dbReference type="NCBI Taxonomy" id="1076179"/>
    <lineage>
        <taxon>unclassified sequences</taxon>
        <taxon>metagenomes</taxon>
        <taxon>ecological metagenomes</taxon>
    </lineage>
</organism>
<protein>
    <submittedName>
        <fullName evidence="1">Uncharacterized protein</fullName>
    </submittedName>
</protein>
<gene>
    <name evidence="1" type="ORF">SDC9_149359</name>
</gene>
<comment type="caution">
    <text evidence="1">The sequence shown here is derived from an EMBL/GenBank/DDBJ whole genome shotgun (WGS) entry which is preliminary data.</text>
</comment>
<evidence type="ECO:0000313" key="1">
    <source>
        <dbReference type="EMBL" id="MPN02146.1"/>
    </source>
</evidence>
<proteinExistence type="predicted"/>
<name>A0A645EKZ8_9ZZZZ</name>
<dbReference type="EMBL" id="VSSQ01048105">
    <property type="protein sequence ID" value="MPN02146.1"/>
    <property type="molecule type" value="Genomic_DNA"/>
</dbReference>
<dbReference type="AlphaFoldDB" id="A0A645EKZ8"/>